<dbReference type="PANTHER" id="PTHR13887:SF14">
    <property type="entry name" value="DISULFIDE BOND FORMATION PROTEIN D"/>
    <property type="match status" value="1"/>
</dbReference>
<evidence type="ECO:0000256" key="6">
    <source>
        <dbReference type="SAM" id="Phobius"/>
    </source>
</evidence>
<comment type="caution">
    <text evidence="8">The sequence shown here is derived from an EMBL/GenBank/DDBJ whole genome shotgun (WGS) entry which is preliminary data.</text>
</comment>
<feature type="transmembrane region" description="Helical" evidence="6">
    <location>
        <begin position="33"/>
        <end position="54"/>
    </location>
</feature>
<dbReference type="InterPro" id="IPR012336">
    <property type="entry name" value="Thioredoxin-like_fold"/>
</dbReference>
<evidence type="ECO:0000256" key="2">
    <source>
        <dbReference type="ARBA" id="ARBA00022729"/>
    </source>
</evidence>
<dbReference type="EMBL" id="PSRQ01000047">
    <property type="protein sequence ID" value="PWU23042.1"/>
    <property type="molecule type" value="Genomic_DNA"/>
</dbReference>
<dbReference type="InterPro" id="IPR036249">
    <property type="entry name" value="Thioredoxin-like_sf"/>
</dbReference>
<evidence type="ECO:0000256" key="1">
    <source>
        <dbReference type="ARBA" id="ARBA00005791"/>
    </source>
</evidence>
<dbReference type="AlphaFoldDB" id="A0A317JPC6"/>
<accession>A0A317JPC6</accession>
<dbReference type="Proteomes" id="UP000246104">
    <property type="component" value="Unassembled WGS sequence"/>
</dbReference>
<reference evidence="8 9" key="1">
    <citation type="submission" date="2018-02" db="EMBL/GenBank/DDBJ databases">
        <title>Genomic Reconstructions from Amazon Rainforest and Pasture Soil Reveal Novel Insights into the Physiology of Candidate Phyla in Tropical Sites.</title>
        <authorList>
            <person name="Kroeger M.E."/>
            <person name="Delmont T."/>
            <person name="Eren A.M."/>
            <person name="Guo J."/>
            <person name="Meyer K.M."/>
            <person name="Khan K."/>
            <person name="Rodrigues J.L.M."/>
            <person name="Bohannan B.J.M."/>
            <person name="Tringe S."/>
            <person name="Borges C.D."/>
            <person name="Tiedje J."/>
            <person name="Tsai S.M."/>
            <person name="Nusslein K."/>
        </authorList>
    </citation>
    <scope>NUCLEOTIDE SEQUENCE [LARGE SCALE GENOMIC DNA]</scope>
    <source>
        <strain evidence="8">Amazon FNV 2010 28 9</strain>
    </source>
</reference>
<keyword evidence="6" id="KW-1133">Transmembrane helix</keyword>
<keyword evidence="3" id="KW-0560">Oxidoreductase</keyword>
<feature type="domain" description="Thioredoxin-like fold" evidence="7">
    <location>
        <begin position="163"/>
        <end position="296"/>
    </location>
</feature>
<protein>
    <recommendedName>
        <fullName evidence="7">Thioredoxin-like fold domain-containing protein</fullName>
    </recommendedName>
</protein>
<organism evidence="8 9">
    <name type="scientific">Candidatus Cerribacteria bacterium 'Amazon FNV 2010 28 9'</name>
    <dbReference type="NCBI Taxonomy" id="2081795"/>
    <lineage>
        <taxon>Bacteria</taxon>
        <taxon>Candidatus Cerribacteria</taxon>
    </lineage>
</organism>
<evidence type="ECO:0000256" key="3">
    <source>
        <dbReference type="ARBA" id="ARBA00023002"/>
    </source>
</evidence>
<dbReference type="Gene3D" id="3.40.30.10">
    <property type="entry name" value="Glutaredoxin"/>
    <property type="match status" value="1"/>
</dbReference>
<evidence type="ECO:0000313" key="8">
    <source>
        <dbReference type="EMBL" id="PWU23042.1"/>
    </source>
</evidence>
<evidence type="ECO:0000313" key="9">
    <source>
        <dbReference type="Proteomes" id="UP000246104"/>
    </source>
</evidence>
<evidence type="ECO:0000259" key="7">
    <source>
        <dbReference type="Pfam" id="PF13462"/>
    </source>
</evidence>
<dbReference type="Pfam" id="PF13462">
    <property type="entry name" value="Thioredoxin_4"/>
    <property type="match status" value="1"/>
</dbReference>
<sequence>MPKKKTKGAAVTSQSEQGVSMKQVSVPTSPKEILGVFFSHLGTILLIIAAFLVGSLWTEVRYLKAGVNTTATTATTTTTQQQAAAAPATPTVTLDQIKALFTKDHLTFGDANRKALFVEISDPSCPYCHAAGGVDPELNKQMGAQFTLTKDGGTYIAPVPEMRKLVDAGQASFVWIYYPGHGNGQRATEALYCANEKGKFWPVHDLLMSNAGYNLLNNVVQNDKTKDGQLVDFLKSAVDPNFLSSCLSSGRYDSKLTSDTNLATQLGVQGTPGFFINTTNYAGAYSWNDMKSTVDAALK</sequence>
<evidence type="ECO:0000256" key="5">
    <source>
        <dbReference type="ARBA" id="ARBA00023284"/>
    </source>
</evidence>
<keyword evidence="6" id="KW-0812">Transmembrane</keyword>
<keyword evidence="4" id="KW-1015">Disulfide bond</keyword>
<keyword evidence="6" id="KW-0472">Membrane</keyword>
<gene>
    <name evidence="8" type="ORF">C5B42_04205</name>
</gene>
<keyword evidence="2" id="KW-0732">Signal</keyword>
<name>A0A317JPC6_9BACT</name>
<keyword evidence="5" id="KW-0676">Redox-active center</keyword>
<evidence type="ECO:0000256" key="4">
    <source>
        <dbReference type="ARBA" id="ARBA00023157"/>
    </source>
</evidence>
<proteinExistence type="inferred from homology"/>
<dbReference type="SUPFAM" id="SSF52833">
    <property type="entry name" value="Thioredoxin-like"/>
    <property type="match status" value="1"/>
</dbReference>
<dbReference type="GO" id="GO:0016491">
    <property type="term" value="F:oxidoreductase activity"/>
    <property type="evidence" value="ECO:0007669"/>
    <property type="project" value="UniProtKB-KW"/>
</dbReference>
<comment type="similarity">
    <text evidence="1">Belongs to the thioredoxin family. DsbA subfamily.</text>
</comment>
<dbReference type="PANTHER" id="PTHR13887">
    <property type="entry name" value="GLUTATHIONE S-TRANSFERASE KAPPA"/>
    <property type="match status" value="1"/>
</dbReference>